<comment type="caution">
    <text evidence="2">The sequence shown here is derived from an EMBL/GenBank/DDBJ whole genome shotgun (WGS) entry which is preliminary data.</text>
</comment>
<keyword evidence="3" id="KW-1185">Reference proteome</keyword>
<keyword evidence="1" id="KW-1133">Transmembrane helix</keyword>
<gene>
    <name evidence="2" type="ORF">B0H67DRAFT_561161</name>
</gene>
<organism evidence="2 3">
    <name type="scientific">Lasiosphaeris hirsuta</name>
    <dbReference type="NCBI Taxonomy" id="260670"/>
    <lineage>
        <taxon>Eukaryota</taxon>
        <taxon>Fungi</taxon>
        <taxon>Dikarya</taxon>
        <taxon>Ascomycota</taxon>
        <taxon>Pezizomycotina</taxon>
        <taxon>Sordariomycetes</taxon>
        <taxon>Sordariomycetidae</taxon>
        <taxon>Sordariales</taxon>
        <taxon>Lasiosphaeriaceae</taxon>
        <taxon>Lasiosphaeris</taxon>
    </lineage>
</organism>
<dbReference type="SUPFAM" id="SSF81321">
    <property type="entry name" value="Family A G protein-coupled receptor-like"/>
    <property type="match status" value="1"/>
</dbReference>
<proteinExistence type="predicted"/>
<keyword evidence="1" id="KW-0812">Transmembrane</keyword>
<dbReference type="Gene3D" id="1.20.1070.10">
    <property type="entry name" value="Rhodopsin 7-helix transmembrane proteins"/>
    <property type="match status" value="1"/>
</dbReference>
<sequence>MSANQALDVNSGVAPHADLEITRHGSEWYFAVCAVMGAATLIFWGLPLAKPPAHRLFH</sequence>
<evidence type="ECO:0000313" key="3">
    <source>
        <dbReference type="Proteomes" id="UP001172102"/>
    </source>
</evidence>
<accession>A0AA40B9S0</accession>
<protein>
    <submittedName>
        <fullName evidence="2">Uncharacterized protein</fullName>
    </submittedName>
</protein>
<reference evidence="2" key="1">
    <citation type="submission" date="2023-06" db="EMBL/GenBank/DDBJ databases">
        <title>Genome-scale phylogeny and comparative genomics of the fungal order Sordariales.</title>
        <authorList>
            <consortium name="Lawrence Berkeley National Laboratory"/>
            <person name="Hensen N."/>
            <person name="Bonometti L."/>
            <person name="Westerberg I."/>
            <person name="Brannstrom I.O."/>
            <person name="Guillou S."/>
            <person name="Cros-Aarteil S."/>
            <person name="Calhoun S."/>
            <person name="Haridas S."/>
            <person name="Kuo A."/>
            <person name="Mondo S."/>
            <person name="Pangilinan J."/>
            <person name="Riley R."/>
            <person name="Labutti K."/>
            <person name="Andreopoulos B."/>
            <person name="Lipzen A."/>
            <person name="Chen C."/>
            <person name="Yanf M."/>
            <person name="Daum C."/>
            <person name="Ng V."/>
            <person name="Clum A."/>
            <person name="Steindorff A."/>
            <person name="Ohm R."/>
            <person name="Martin F."/>
            <person name="Silar P."/>
            <person name="Natvig D."/>
            <person name="Lalanne C."/>
            <person name="Gautier V."/>
            <person name="Ament-Velasquez S.L."/>
            <person name="Kruys A."/>
            <person name="Hutchinson M.I."/>
            <person name="Powell A.J."/>
            <person name="Barry K."/>
            <person name="Miller A.N."/>
            <person name="Grigoriev I.V."/>
            <person name="Debuchy R."/>
            <person name="Gladieux P."/>
            <person name="Thoren M.H."/>
            <person name="Johannesson H."/>
        </authorList>
    </citation>
    <scope>NUCLEOTIDE SEQUENCE</scope>
    <source>
        <strain evidence="2">SMH4607-1</strain>
    </source>
</reference>
<feature type="transmembrane region" description="Helical" evidence="1">
    <location>
        <begin position="28"/>
        <end position="49"/>
    </location>
</feature>
<keyword evidence="1" id="KW-0472">Membrane</keyword>
<dbReference type="AlphaFoldDB" id="A0AA40B9S0"/>
<dbReference type="EMBL" id="JAUKUA010000001">
    <property type="protein sequence ID" value="KAK0730259.1"/>
    <property type="molecule type" value="Genomic_DNA"/>
</dbReference>
<name>A0AA40B9S0_9PEZI</name>
<dbReference type="Proteomes" id="UP001172102">
    <property type="component" value="Unassembled WGS sequence"/>
</dbReference>
<evidence type="ECO:0000256" key="1">
    <source>
        <dbReference type="SAM" id="Phobius"/>
    </source>
</evidence>
<evidence type="ECO:0000313" key="2">
    <source>
        <dbReference type="EMBL" id="KAK0730259.1"/>
    </source>
</evidence>